<feature type="non-terminal residue" evidence="1">
    <location>
        <position position="1"/>
    </location>
</feature>
<dbReference type="PANTHER" id="PTHR34488">
    <property type="entry name" value="SI:CH211-245H14.1-RELATED"/>
    <property type="match status" value="1"/>
</dbReference>
<comment type="caution">
    <text evidence="1">The sequence shown here is derived from an EMBL/GenBank/DDBJ whole genome shotgun (WGS) entry which is preliminary data.</text>
</comment>
<keyword evidence="2" id="KW-1185">Reference proteome</keyword>
<reference evidence="1 2" key="1">
    <citation type="journal article" date="2018" name="G3 (Bethesda)">
        <title>A High-Quality Reference Genome for the Invasive Mosquitofish Gambusia affinis Using a Chicago Library.</title>
        <authorList>
            <person name="Hoffberg S.L."/>
            <person name="Troendle N.J."/>
            <person name="Glenn T.C."/>
            <person name="Mahmud O."/>
            <person name="Louha S."/>
            <person name="Chalopin D."/>
            <person name="Bennetzen J.L."/>
            <person name="Mauricio R."/>
        </authorList>
    </citation>
    <scope>NUCLEOTIDE SEQUENCE [LARGE SCALE GENOMIC DNA]</scope>
    <source>
        <strain evidence="1">NE01/NJP1002.9</strain>
        <tissue evidence="1">Muscle</tissue>
    </source>
</reference>
<feature type="non-terminal residue" evidence="1">
    <location>
        <position position="142"/>
    </location>
</feature>
<evidence type="ECO:0000313" key="2">
    <source>
        <dbReference type="Proteomes" id="UP000250572"/>
    </source>
</evidence>
<sequence>IAASILGYLIGSSPQSYPIVKFSSFITGETFDAHQALMEKVRNKIPAMHVDPKDAHAFLVVCPITSRVGSDVESAMANPEVSSLGKPVILVLMHHTRDPDYSTGGTKWSEVYDNVKLDVHVLFHETVPGLLTCQQNDQAIEA</sequence>
<dbReference type="EMBL" id="NHOQ01000293">
    <property type="protein sequence ID" value="PWA31552.1"/>
    <property type="molecule type" value="Genomic_DNA"/>
</dbReference>
<proteinExistence type="predicted"/>
<organism evidence="1 2">
    <name type="scientific">Gambusia affinis</name>
    <name type="common">Western mosquitofish</name>
    <name type="synonym">Heterandria affinis</name>
    <dbReference type="NCBI Taxonomy" id="33528"/>
    <lineage>
        <taxon>Eukaryota</taxon>
        <taxon>Metazoa</taxon>
        <taxon>Chordata</taxon>
        <taxon>Craniata</taxon>
        <taxon>Vertebrata</taxon>
        <taxon>Euteleostomi</taxon>
        <taxon>Actinopterygii</taxon>
        <taxon>Neopterygii</taxon>
        <taxon>Teleostei</taxon>
        <taxon>Neoteleostei</taxon>
        <taxon>Acanthomorphata</taxon>
        <taxon>Ovalentaria</taxon>
        <taxon>Atherinomorphae</taxon>
        <taxon>Cyprinodontiformes</taxon>
        <taxon>Poeciliidae</taxon>
        <taxon>Poeciliinae</taxon>
        <taxon>Gambusia</taxon>
    </lineage>
</organism>
<dbReference type="PANTHER" id="PTHR34488:SF1">
    <property type="entry name" value="SI:CH211-245H14.1-RELATED"/>
    <property type="match status" value="1"/>
</dbReference>
<gene>
    <name evidence="1" type="ORF">CCH79_00002997</name>
</gene>
<name>A0A315W7B0_GAMAF</name>
<dbReference type="Proteomes" id="UP000250572">
    <property type="component" value="Unassembled WGS sequence"/>
</dbReference>
<accession>A0A315W7B0</accession>
<dbReference type="AlphaFoldDB" id="A0A315W7B0"/>
<protein>
    <submittedName>
        <fullName evidence="1">Uncharacterized protein</fullName>
    </submittedName>
</protein>
<evidence type="ECO:0000313" key="1">
    <source>
        <dbReference type="EMBL" id="PWA31552.1"/>
    </source>
</evidence>